<feature type="domain" description="Flagellar hook-length control protein-like C-terminal" evidence="2">
    <location>
        <begin position="247"/>
        <end position="327"/>
    </location>
</feature>
<evidence type="ECO:0000256" key="1">
    <source>
        <dbReference type="SAM" id="MobiDB-lite"/>
    </source>
</evidence>
<feature type="region of interest" description="Disordered" evidence="1">
    <location>
        <begin position="1"/>
        <end position="28"/>
    </location>
</feature>
<dbReference type="InterPro" id="IPR038610">
    <property type="entry name" value="FliK-like_C_sf"/>
</dbReference>
<evidence type="ECO:0000313" key="3">
    <source>
        <dbReference type="EMBL" id="MEQ6292044.1"/>
    </source>
</evidence>
<gene>
    <name evidence="3" type="ORF">ABNW52_15630</name>
</gene>
<name>A0ABV1M759_9NEIS</name>
<evidence type="ECO:0000313" key="4">
    <source>
        <dbReference type="Proteomes" id="UP001433638"/>
    </source>
</evidence>
<feature type="region of interest" description="Disordered" evidence="1">
    <location>
        <begin position="122"/>
        <end position="170"/>
    </location>
</feature>
<proteinExistence type="predicted"/>
<feature type="region of interest" description="Disordered" evidence="1">
    <location>
        <begin position="41"/>
        <end position="76"/>
    </location>
</feature>
<dbReference type="Pfam" id="PF02120">
    <property type="entry name" value="Flg_hook"/>
    <property type="match status" value="1"/>
</dbReference>
<evidence type="ECO:0000259" key="2">
    <source>
        <dbReference type="Pfam" id="PF02120"/>
    </source>
</evidence>
<feature type="region of interest" description="Disordered" evidence="1">
    <location>
        <begin position="189"/>
        <end position="218"/>
    </location>
</feature>
<dbReference type="Gene3D" id="3.30.750.140">
    <property type="match status" value="1"/>
</dbReference>
<feature type="compositionally biased region" description="Low complexity" evidence="1">
    <location>
        <begin position="41"/>
        <end position="62"/>
    </location>
</feature>
<keyword evidence="3" id="KW-0966">Cell projection</keyword>
<dbReference type="RefSeq" id="WP_349589751.1">
    <property type="nucleotide sequence ID" value="NZ_JBEFLD010000008.1"/>
</dbReference>
<keyword evidence="4" id="KW-1185">Reference proteome</keyword>
<dbReference type="Proteomes" id="UP001433638">
    <property type="component" value="Unassembled WGS sequence"/>
</dbReference>
<accession>A0ABV1M759</accession>
<organism evidence="3 4">
    <name type="scientific">Vogesella oryzagri</name>
    <dbReference type="NCBI Taxonomy" id="3160864"/>
    <lineage>
        <taxon>Bacteria</taxon>
        <taxon>Pseudomonadati</taxon>
        <taxon>Pseudomonadota</taxon>
        <taxon>Betaproteobacteria</taxon>
        <taxon>Neisseriales</taxon>
        <taxon>Chromobacteriaceae</taxon>
        <taxon>Vogesella</taxon>
    </lineage>
</organism>
<protein>
    <submittedName>
        <fullName evidence="3">Flagellar hook-length control protein FliK</fullName>
    </submittedName>
</protein>
<sequence length="364" mass="36330">MLSNLSPASSEPRQTAGSDDSAPVAQPQPAVAAFAALLQAAQPPADPVSPTDDATVAAADSDAAADTDSDSDSAADSAAANLALLGAGLLPLQLPSQAAAQPQPDASAPLADGSSYAIGASTATAPRAAAERPAPLPPLAAISNNRRDDASNSVAANLAPPRAGSVPAAARTAGAEQLAALLAAGGSRQDSAGEGIADAPSAAGVASPAMPGTVATAQPPAAQWAPLKLPASQPAQWGQALQQALGERLRVQAGNGIDNAVIRLDPPHLGSLEIAIRHEAGSLQVQLTAGNGELLRQLHAISDSLRQGLGNRQYGEVAVWVADSRQQHAGQGGQGRQGEPREQRPGQALYEAEQGYAQAAFTLA</sequence>
<dbReference type="CDD" id="cd17470">
    <property type="entry name" value="T3SS_Flik_C"/>
    <property type="match status" value="1"/>
</dbReference>
<keyword evidence="3" id="KW-0282">Flagellum</keyword>
<feature type="compositionally biased region" description="Low complexity" evidence="1">
    <location>
        <begin position="122"/>
        <end position="143"/>
    </location>
</feature>
<dbReference type="EMBL" id="JBEFLD010000008">
    <property type="protein sequence ID" value="MEQ6292044.1"/>
    <property type="molecule type" value="Genomic_DNA"/>
</dbReference>
<feature type="region of interest" description="Disordered" evidence="1">
    <location>
        <begin position="326"/>
        <end position="346"/>
    </location>
</feature>
<feature type="compositionally biased region" description="Polar residues" evidence="1">
    <location>
        <begin position="1"/>
        <end position="18"/>
    </location>
</feature>
<keyword evidence="3" id="KW-0969">Cilium</keyword>
<feature type="compositionally biased region" description="Acidic residues" evidence="1">
    <location>
        <begin position="63"/>
        <end position="73"/>
    </location>
</feature>
<comment type="caution">
    <text evidence="3">The sequence shown here is derived from an EMBL/GenBank/DDBJ whole genome shotgun (WGS) entry which is preliminary data.</text>
</comment>
<reference evidence="3" key="1">
    <citation type="submission" date="2024-06" db="EMBL/GenBank/DDBJ databases">
        <title>Genome sequence of Vogesella sp. MAHUQ-64.</title>
        <authorList>
            <person name="Huq M.A."/>
        </authorList>
    </citation>
    <scope>NUCLEOTIDE SEQUENCE</scope>
    <source>
        <strain evidence="3">MAHUQ-64</strain>
    </source>
</reference>
<dbReference type="InterPro" id="IPR021136">
    <property type="entry name" value="Flagellar_hook_control-like_C"/>
</dbReference>